<dbReference type="AlphaFoldDB" id="A0A373FS37"/>
<sequence length="267" mass="26872">MPGQLIILPGVNAGGNGGARIDMNTADQIAARMPDLKHVISARSLKANVGGGISGRCRATGALLLNTGSAASTLTIKQLGSRPAIGQSANGAAALSLPNGTATASYCAVMAIYMGVDSKTGTAVTNWLNTIKSNTLLGTMARTYSQVNSTNTDLTVSCGGDSGSPIASVPNQAAGTWGVVVADWNDDTGIVSLSLNGGAYVTATKTTKHLVDANTAVTIGYPLTASSLRDSGVGDLYLFSASQLASSYGKGRIADLVAALKSQYGVA</sequence>
<protein>
    <submittedName>
        <fullName evidence="1">Uncharacterized protein</fullName>
    </submittedName>
</protein>
<name>A0A373FS37_COMTE</name>
<accession>A0A373FS37</accession>
<evidence type="ECO:0000313" key="2">
    <source>
        <dbReference type="Proteomes" id="UP000261948"/>
    </source>
</evidence>
<comment type="caution">
    <text evidence="1">The sequence shown here is derived from an EMBL/GenBank/DDBJ whole genome shotgun (WGS) entry which is preliminary data.</text>
</comment>
<gene>
    <name evidence="1" type="ORF">DZC30_00760</name>
</gene>
<dbReference type="EMBL" id="QURR01000001">
    <property type="protein sequence ID" value="RGE46970.1"/>
    <property type="molecule type" value="Genomic_DNA"/>
</dbReference>
<reference evidence="1 2" key="1">
    <citation type="submission" date="2018-08" db="EMBL/GenBank/DDBJ databases">
        <title>Comamonas testosteroni strain SWCO2.</title>
        <authorList>
            <person name="Jiang N."/>
            <person name="Zhang X.Z."/>
        </authorList>
    </citation>
    <scope>NUCLEOTIDE SEQUENCE [LARGE SCALE GENOMIC DNA]</scope>
    <source>
        <strain evidence="1 2">SWCO2</strain>
    </source>
</reference>
<proteinExistence type="predicted"/>
<evidence type="ECO:0000313" key="1">
    <source>
        <dbReference type="EMBL" id="RGE46970.1"/>
    </source>
</evidence>
<dbReference type="Proteomes" id="UP000261948">
    <property type="component" value="Unassembled WGS sequence"/>
</dbReference>
<organism evidence="1 2">
    <name type="scientific">Comamonas testosteroni</name>
    <name type="common">Pseudomonas testosteroni</name>
    <dbReference type="NCBI Taxonomy" id="285"/>
    <lineage>
        <taxon>Bacteria</taxon>
        <taxon>Pseudomonadati</taxon>
        <taxon>Pseudomonadota</taxon>
        <taxon>Betaproteobacteria</taxon>
        <taxon>Burkholderiales</taxon>
        <taxon>Comamonadaceae</taxon>
        <taxon>Comamonas</taxon>
    </lineage>
</organism>
<keyword evidence="2" id="KW-1185">Reference proteome</keyword>